<name>A0A4Y9YAU2_9APHY</name>
<protein>
    <submittedName>
        <fullName evidence="3">Uncharacterized protein</fullName>
    </submittedName>
</protein>
<dbReference type="Proteomes" id="UP000298390">
    <property type="component" value="Unassembled WGS sequence"/>
</dbReference>
<feature type="region of interest" description="Disordered" evidence="2">
    <location>
        <begin position="1"/>
        <end position="39"/>
    </location>
</feature>
<evidence type="ECO:0000313" key="4">
    <source>
        <dbReference type="Proteomes" id="UP000298390"/>
    </source>
</evidence>
<keyword evidence="1" id="KW-0175">Coiled coil</keyword>
<sequence>MADHGKRTTPKTADRAQSAKPPAPRPSNVSTRSNSSALNDRLTVQPFDNEQALDFLAKYSFVPDNVEPNTETLANGLLMLAHRSNSAIVTEGLRAFATYARNITVTDISSKIRESLDGMLATAHEEQRQRLDDLTERCEQASIEMFGSANRVQNEVSKLSKTVEEVSRLHASLGESVEKASATILSAQDQVAHVEHRPIEPAMRAEGPSEPRRESYAAAVTQTLPTSHASTLATQTLRAKQVLVDGINLNVADGVTLNERDLLEKAKVAIDLMREHGATAPDGVQIKSARIIPNGGVVYEMESPESARWLRRLTVAERFAASMGVRVRGPGTLDSGAGLPVNSTFGGRDATGKV</sequence>
<feature type="compositionally biased region" description="Polar residues" evidence="2">
    <location>
        <begin position="27"/>
        <end position="38"/>
    </location>
</feature>
<dbReference type="AlphaFoldDB" id="A0A4Y9YAU2"/>
<comment type="caution">
    <text evidence="3">The sequence shown here is derived from an EMBL/GenBank/DDBJ whole genome shotgun (WGS) entry which is preliminary data.</text>
</comment>
<gene>
    <name evidence="3" type="ORF">EVJ58_g6155</name>
</gene>
<accession>A0A4Y9YAU2</accession>
<organism evidence="3 4">
    <name type="scientific">Rhodofomes roseus</name>
    <dbReference type="NCBI Taxonomy" id="34475"/>
    <lineage>
        <taxon>Eukaryota</taxon>
        <taxon>Fungi</taxon>
        <taxon>Dikarya</taxon>
        <taxon>Basidiomycota</taxon>
        <taxon>Agaricomycotina</taxon>
        <taxon>Agaricomycetes</taxon>
        <taxon>Polyporales</taxon>
        <taxon>Rhodofomes</taxon>
    </lineage>
</organism>
<dbReference type="EMBL" id="SEKV01000335">
    <property type="protein sequence ID" value="TFY58853.1"/>
    <property type="molecule type" value="Genomic_DNA"/>
</dbReference>
<proteinExistence type="predicted"/>
<evidence type="ECO:0000256" key="2">
    <source>
        <dbReference type="SAM" id="MobiDB-lite"/>
    </source>
</evidence>
<feature type="coiled-coil region" evidence="1">
    <location>
        <begin position="124"/>
        <end position="169"/>
    </location>
</feature>
<evidence type="ECO:0000256" key="1">
    <source>
        <dbReference type="SAM" id="Coils"/>
    </source>
</evidence>
<reference evidence="3 4" key="1">
    <citation type="submission" date="2019-01" db="EMBL/GenBank/DDBJ databases">
        <title>Genome sequencing of the rare red list fungi Fomitopsis rosea.</title>
        <authorList>
            <person name="Buettner E."/>
            <person name="Kellner H."/>
        </authorList>
    </citation>
    <scope>NUCLEOTIDE SEQUENCE [LARGE SCALE GENOMIC DNA]</scope>
    <source>
        <strain evidence="3 4">DSM 105464</strain>
    </source>
</reference>
<evidence type="ECO:0000313" key="3">
    <source>
        <dbReference type="EMBL" id="TFY58853.1"/>
    </source>
</evidence>